<dbReference type="AlphaFoldDB" id="A0A0F9IYT4"/>
<protein>
    <submittedName>
        <fullName evidence="1">Uncharacterized protein</fullName>
    </submittedName>
</protein>
<proteinExistence type="predicted"/>
<evidence type="ECO:0000313" key="1">
    <source>
        <dbReference type="EMBL" id="KKL98790.1"/>
    </source>
</evidence>
<organism evidence="1">
    <name type="scientific">marine sediment metagenome</name>
    <dbReference type="NCBI Taxonomy" id="412755"/>
    <lineage>
        <taxon>unclassified sequences</taxon>
        <taxon>metagenomes</taxon>
        <taxon>ecological metagenomes</taxon>
    </lineage>
</organism>
<gene>
    <name evidence="1" type="ORF">LCGC14_1820860</name>
</gene>
<reference evidence="1" key="1">
    <citation type="journal article" date="2015" name="Nature">
        <title>Complex archaea that bridge the gap between prokaryotes and eukaryotes.</title>
        <authorList>
            <person name="Spang A."/>
            <person name="Saw J.H."/>
            <person name="Jorgensen S.L."/>
            <person name="Zaremba-Niedzwiedzka K."/>
            <person name="Martijn J."/>
            <person name="Lind A.E."/>
            <person name="van Eijk R."/>
            <person name="Schleper C."/>
            <person name="Guy L."/>
            <person name="Ettema T.J."/>
        </authorList>
    </citation>
    <scope>NUCLEOTIDE SEQUENCE</scope>
</reference>
<sequence length="54" mass="6475">MKYRVVVKDYESDEPLWTSDWTSEERADKIDGGRNRNLNHEKYYTVIEEVSHGK</sequence>
<accession>A0A0F9IYT4</accession>
<dbReference type="EMBL" id="LAZR01017830">
    <property type="protein sequence ID" value="KKL98790.1"/>
    <property type="molecule type" value="Genomic_DNA"/>
</dbReference>
<comment type="caution">
    <text evidence="1">The sequence shown here is derived from an EMBL/GenBank/DDBJ whole genome shotgun (WGS) entry which is preliminary data.</text>
</comment>
<name>A0A0F9IYT4_9ZZZZ</name>